<protein>
    <recommendedName>
        <fullName evidence="2">Transposase IS66 central domain-containing protein</fullName>
    </recommendedName>
</protein>
<reference evidence="3 4" key="1">
    <citation type="submission" date="2015-09" db="EMBL/GenBank/DDBJ databases">
        <title>Genome announcement of multiple Pseudomonas syringae strains.</title>
        <authorList>
            <person name="Thakur S."/>
            <person name="Wang P.W."/>
            <person name="Gong Y."/>
            <person name="Weir B.S."/>
            <person name="Guttman D.S."/>
        </authorList>
    </citation>
    <scope>NUCLEOTIDE SEQUENCE [LARGE SCALE GENOMIC DNA]</scope>
    <source>
        <strain evidence="3 4">ICMP2802</strain>
    </source>
</reference>
<name>A0A0L8IQR3_PSESX</name>
<dbReference type="EMBL" id="LJPM01000243">
    <property type="protein sequence ID" value="KPW20778.1"/>
    <property type="molecule type" value="Genomic_DNA"/>
</dbReference>
<gene>
    <name evidence="3" type="ORF">ALO91_102506</name>
</gene>
<evidence type="ECO:0000313" key="3">
    <source>
        <dbReference type="EMBL" id="KPW20778.1"/>
    </source>
</evidence>
<proteinExistence type="predicted"/>
<evidence type="ECO:0000313" key="4">
    <source>
        <dbReference type="Proteomes" id="UP000050297"/>
    </source>
</evidence>
<dbReference type="PATRIC" id="fig|199198.4.peg.4923"/>
<accession>A0A0L8IQR3</accession>
<sequence>MIDKLYSIERDLKEGSDEQRYEIRQQNGLPVLAQRHAWMEKTRPQVTAQNARCRTRQHLSRHHDYLIG</sequence>
<dbReference type="Pfam" id="PF03050">
    <property type="entry name" value="DDE_Tnp_IS66"/>
    <property type="match status" value="1"/>
</dbReference>
<feature type="domain" description="Transposase IS66 central" evidence="2">
    <location>
        <begin position="2"/>
        <end position="63"/>
    </location>
</feature>
<evidence type="ECO:0000256" key="1">
    <source>
        <dbReference type="SAM" id="MobiDB-lite"/>
    </source>
</evidence>
<evidence type="ECO:0000259" key="2">
    <source>
        <dbReference type="Pfam" id="PF03050"/>
    </source>
</evidence>
<dbReference type="AlphaFoldDB" id="A0A0L8IQR3"/>
<dbReference type="Proteomes" id="UP000050297">
    <property type="component" value="Unassembled WGS sequence"/>
</dbReference>
<organism evidence="3 4">
    <name type="scientific">Pseudomonas syringae pv. aceris</name>
    <dbReference type="NCBI Taxonomy" id="199198"/>
    <lineage>
        <taxon>Bacteria</taxon>
        <taxon>Pseudomonadati</taxon>
        <taxon>Pseudomonadota</taxon>
        <taxon>Gammaproteobacteria</taxon>
        <taxon>Pseudomonadales</taxon>
        <taxon>Pseudomonadaceae</taxon>
        <taxon>Pseudomonas</taxon>
        <taxon>Pseudomonas syringae</taxon>
    </lineage>
</organism>
<comment type="caution">
    <text evidence="3">The sequence shown here is derived from an EMBL/GenBank/DDBJ whole genome shotgun (WGS) entry which is preliminary data.</text>
</comment>
<dbReference type="InterPro" id="IPR004291">
    <property type="entry name" value="Transposase_IS66_central"/>
</dbReference>
<feature type="region of interest" description="Disordered" evidence="1">
    <location>
        <begin position="48"/>
        <end position="68"/>
    </location>
</feature>